<proteinExistence type="predicted"/>
<accession>A0ABR9BHN4</accession>
<evidence type="ECO:0000313" key="2">
    <source>
        <dbReference type="EMBL" id="MBD8512065.1"/>
    </source>
</evidence>
<dbReference type="Proteomes" id="UP000649768">
    <property type="component" value="Unassembled WGS sequence"/>
</dbReference>
<dbReference type="InterPro" id="IPR037053">
    <property type="entry name" value="Phage_tail_collar_dom_sf"/>
</dbReference>
<dbReference type="InterPro" id="IPR011083">
    <property type="entry name" value="Phage_tail_collar_dom"/>
</dbReference>
<gene>
    <name evidence="2" type="ORF">IFO68_05105</name>
</gene>
<dbReference type="RefSeq" id="WP_192014879.1">
    <property type="nucleotide sequence ID" value="NZ_JACYTP010000002.1"/>
</dbReference>
<protein>
    <submittedName>
        <fullName evidence="2">Phage tail protein</fullName>
    </submittedName>
</protein>
<feature type="domain" description="Phage tail collar" evidence="1">
    <location>
        <begin position="7"/>
        <end position="63"/>
    </location>
</feature>
<organism evidence="2 3">
    <name type="scientific">Photobacterium arenosum</name>
    <dbReference type="NCBI Taxonomy" id="2774143"/>
    <lineage>
        <taxon>Bacteria</taxon>
        <taxon>Pseudomonadati</taxon>
        <taxon>Pseudomonadota</taxon>
        <taxon>Gammaproteobacteria</taxon>
        <taxon>Vibrionales</taxon>
        <taxon>Vibrionaceae</taxon>
        <taxon>Photobacterium</taxon>
    </lineage>
</organism>
<evidence type="ECO:0000259" key="1">
    <source>
        <dbReference type="Pfam" id="PF07484"/>
    </source>
</evidence>
<reference evidence="2 3" key="1">
    <citation type="submission" date="2020-09" db="EMBL/GenBank/DDBJ databases">
        <title>Photobacterium sp. CAU 1568 isolated from sand of Sido Beach.</title>
        <authorList>
            <person name="Kim W."/>
        </authorList>
    </citation>
    <scope>NUCLEOTIDE SEQUENCE [LARGE SCALE GENOMIC DNA]</scope>
    <source>
        <strain evidence="2 3">CAU 1568</strain>
    </source>
</reference>
<keyword evidence="3" id="KW-1185">Reference proteome</keyword>
<sequence>MSEAFYGEIMMMPYTFAPRFWAFCNGQTLNIQQNQVLFAVIEYSFGRSSPSTFQLPDLRARAPMGTGNGPGLTPRVLAERSGEDMITLDVTEIPLHNHAMQAVNNSADAESGQNAGVGILNASGVAEARYYTGDPDNLLSAQAMAVSGGSQSHENMQPYLGVNFCICMDGIFPSRS</sequence>
<dbReference type="Gene3D" id="3.90.1340.10">
    <property type="entry name" value="Phage tail collar domain"/>
    <property type="match status" value="1"/>
</dbReference>
<evidence type="ECO:0000313" key="3">
    <source>
        <dbReference type="Proteomes" id="UP000649768"/>
    </source>
</evidence>
<comment type="caution">
    <text evidence="2">The sequence shown here is derived from an EMBL/GenBank/DDBJ whole genome shotgun (WGS) entry which is preliminary data.</text>
</comment>
<name>A0ABR9BHN4_9GAMM</name>
<dbReference type="EMBL" id="JACYTP010000002">
    <property type="protein sequence ID" value="MBD8512065.1"/>
    <property type="molecule type" value="Genomic_DNA"/>
</dbReference>
<dbReference type="SUPFAM" id="SSF88874">
    <property type="entry name" value="Receptor-binding domain of short tail fibre protein gp12"/>
    <property type="match status" value="1"/>
</dbReference>
<dbReference type="Pfam" id="PF07484">
    <property type="entry name" value="Collar"/>
    <property type="match status" value="1"/>
</dbReference>